<keyword evidence="10 14" id="KW-0472">Membrane</keyword>
<evidence type="ECO:0000256" key="9">
    <source>
        <dbReference type="ARBA" id="ARBA00023098"/>
    </source>
</evidence>
<dbReference type="EC" id="2.3.2.3" evidence="3 14"/>
<feature type="transmembrane region" description="Helical" evidence="14">
    <location>
        <begin position="387"/>
        <end position="403"/>
    </location>
</feature>
<accession>A0ABT7E6R5</accession>
<comment type="subcellular location">
    <subcellularLocation>
        <location evidence="1 14">Cell membrane</location>
        <topology evidence="1 14">Multi-pass membrane protein</topology>
    </subcellularLocation>
</comment>
<evidence type="ECO:0000256" key="7">
    <source>
        <dbReference type="ARBA" id="ARBA00022692"/>
    </source>
</evidence>
<keyword evidence="17" id="KW-1185">Reference proteome</keyword>
<comment type="caution">
    <text evidence="16">The sequence shown here is derived from an EMBL/GenBank/DDBJ whole genome shotgun (WGS) entry which is preliminary data.</text>
</comment>
<sequence length="843" mass="96354">MKLNKDKITKTCKILFALFIFFIVIKESIGVITSFDLKTFKTYADKLTIINICIIIGLGIISYLPLSLYDFVLKKRAGIDLDNKKLYKFSWIASSIASVAGFGGSTAIGLKNNFYKEHVKDNKVLIKEISKIVALNFTGFSIVCLGYVLTNLSDLKFNSLINVVTILISLYIPVLTVYLIYKYIKGVDVEKVAVKDAVKIILISTAEWISTLVLVYGILIILDVKIEIFEFIPIFIIAILVAIVSMSPGGIGSFDLSLIIGLRAFDVPSEKVLLAIFLYRASYYLIPLIIGLLLYAHEMWLKIDEDIADIITTALSKAAHIGIIILVFLSGVILLINEAIPDVVDKIEIVKKAYYLSIMHPVDKVGIIVGFLLIAISRLLIYKSKKIYKLTLGLVTLAILVTFIGDVDYSRTIYLIGVGTLLWISKKQYYRENFVMRWGIFFQDILILFSFQILYLYTVYVNLHGIIGKIPLTNYKIQHIKNYGNSMLLISAVGFIVSLLFLGILYYKNRKNDFPRVKLSDCEEDVNLVLNKFEGNSVIHFVYLDDKFVYFNKDKDVFMQYQIYANKIVILGNPVGNKEKIFDSIQELYDLGDKYGYTPVFCSIDKTLIPYLHETGYEFMKLGEEAAVNLKEFTLQGRKMKSVRNALSRVEKEEYIFEIVKPPFSDKFIRDIKSVSDEWLGGRKEKGFSIGFFDIDYLSREPIAVVKNSDGEIKGFTNIMPMYDDNKTLSIDLMRFSHSACNGIMDFMFVSLFEWGRENGYSRFNMGLAPLSNVGRSKYSFLREKIAFQVYLHGQNFYSFKGLKKFKEKYCESWDGRYMAYRKRTSLVITMTQVILLLSKENI</sequence>
<dbReference type="NCBIfam" id="NF033480">
    <property type="entry name" value="bifunc_MprF"/>
    <property type="match status" value="1"/>
</dbReference>
<comment type="catalytic activity">
    <reaction evidence="13 14">
        <text>L-lysyl-tRNA(Lys) + a 1,2-diacyl-sn-glycero-3-phospho-(1'-sn-glycerol) = a 1,2-diacyl-sn-glycero-3-phospho-1'-(3'-O-L-lysyl)-sn-glycerol + tRNA(Lys)</text>
        <dbReference type="Rhea" id="RHEA:10668"/>
        <dbReference type="Rhea" id="RHEA-COMP:9696"/>
        <dbReference type="Rhea" id="RHEA-COMP:9697"/>
        <dbReference type="ChEBI" id="CHEBI:64716"/>
        <dbReference type="ChEBI" id="CHEBI:75792"/>
        <dbReference type="ChEBI" id="CHEBI:78442"/>
        <dbReference type="ChEBI" id="CHEBI:78529"/>
        <dbReference type="EC" id="2.3.2.3"/>
    </reaction>
</comment>
<keyword evidence="11 14" id="KW-0046">Antibiotic resistance</keyword>
<keyword evidence="7 14" id="KW-0812">Transmembrane</keyword>
<dbReference type="Pfam" id="PF09924">
    <property type="entry name" value="LPG_synthase_C"/>
    <property type="match status" value="1"/>
</dbReference>
<evidence type="ECO:0000256" key="3">
    <source>
        <dbReference type="ARBA" id="ARBA00012014"/>
    </source>
</evidence>
<evidence type="ECO:0000256" key="5">
    <source>
        <dbReference type="ARBA" id="ARBA00022475"/>
    </source>
</evidence>
<name>A0ABT7E6R5_9FIRM</name>
<reference evidence="16 17" key="1">
    <citation type="submission" date="2023-05" db="EMBL/GenBank/DDBJ databases">
        <title>Rombocin, a short stable natural nisin variant, displays selective antimicrobial activity against Listeria monocytogenes and employs dual mode of action to kill target bacterial strains.</title>
        <authorList>
            <person name="Wambui J."/>
            <person name="Stephan R."/>
            <person name="Kuipers O.P."/>
        </authorList>
    </citation>
    <scope>NUCLEOTIDE SEQUENCE [LARGE SCALE GENOMIC DNA]</scope>
    <source>
        <strain evidence="16 17">RC002</strain>
    </source>
</reference>
<keyword evidence="9 14" id="KW-0443">Lipid metabolism</keyword>
<evidence type="ECO:0000256" key="13">
    <source>
        <dbReference type="ARBA" id="ARBA00047540"/>
    </source>
</evidence>
<evidence type="ECO:0000256" key="1">
    <source>
        <dbReference type="ARBA" id="ARBA00004651"/>
    </source>
</evidence>
<feature type="transmembrane region" description="Helical" evidence="14">
    <location>
        <begin position="160"/>
        <end position="181"/>
    </location>
</feature>
<keyword evidence="8 14" id="KW-1133">Transmembrane helix</keyword>
<dbReference type="InterPro" id="IPR022791">
    <property type="entry name" value="L-PG_synthase/AglD"/>
</dbReference>
<proteinExistence type="inferred from homology"/>
<organism evidence="16 17">
    <name type="scientific">Romboutsia sedimentorum</name>
    <dbReference type="NCBI Taxonomy" id="1368474"/>
    <lineage>
        <taxon>Bacteria</taxon>
        <taxon>Bacillati</taxon>
        <taxon>Bacillota</taxon>
        <taxon>Clostridia</taxon>
        <taxon>Peptostreptococcales</taxon>
        <taxon>Peptostreptococcaceae</taxon>
        <taxon>Romboutsia</taxon>
    </lineage>
</organism>
<feature type="transmembrane region" description="Helical" evidence="14">
    <location>
        <begin position="201"/>
        <end position="222"/>
    </location>
</feature>
<dbReference type="PANTHER" id="PTHR34697">
    <property type="entry name" value="PHOSPHATIDYLGLYCEROL LYSYLTRANSFERASE"/>
    <property type="match status" value="1"/>
</dbReference>
<feature type="domain" description="Phosphatidylglycerol lysyltransferase C-terminal" evidence="15">
    <location>
        <begin position="533"/>
        <end position="821"/>
    </location>
</feature>
<dbReference type="PANTHER" id="PTHR34697:SF2">
    <property type="entry name" value="PHOSPHATIDYLGLYCEROL LYSYLTRANSFERASE"/>
    <property type="match status" value="1"/>
</dbReference>
<evidence type="ECO:0000256" key="10">
    <source>
        <dbReference type="ARBA" id="ARBA00023136"/>
    </source>
</evidence>
<evidence type="ECO:0000259" key="15">
    <source>
        <dbReference type="Pfam" id="PF09924"/>
    </source>
</evidence>
<evidence type="ECO:0000256" key="14">
    <source>
        <dbReference type="RuleBase" id="RU363042"/>
    </source>
</evidence>
<feature type="transmembrane region" description="Helical" evidence="14">
    <location>
        <begin position="272"/>
        <end position="297"/>
    </location>
</feature>
<feature type="transmembrane region" description="Helical" evidence="14">
    <location>
        <begin position="234"/>
        <end position="260"/>
    </location>
</feature>
<evidence type="ECO:0000256" key="2">
    <source>
        <dbReference type="ARBA" id="ARBA00008627"/>
    </source>
</evidence>
<evidence type="ECO:0000256" key="4">
    <source>
        <dbReference type="ARBA" id="ARBA00021546"/>
    </source>
</evidence>
<comment type="similarity">
    <text evidence="2 14">Belongs to the LPG synthase family.</text>
</comment>
<dbReference type="RefSeq" id="WP_284131590.1">
    <property type="nucleotide sequence ID" value="NZ_JASKYM010000001.1"/>
</dbReference>
<evidence type="ECO:0000256" key="8">
    <source>
        <dbReference type="ARBA" id="ARBA00022989"/>
    </source>
</evidence>
<comment type="function">
    <text evidence="14">Catalyzes the transfer of a lysyl group from L-lysyl-tRNA(Lys) to membrane-bound phosphatidylglycerol (PG), which produces lysylphosphatidylglycerol (LPG), a major component of the bacterial membrane with a positive net charge. LPG synthesis contributes to bacterial virulence as it is involved in the resistance mechanism against cationic antimicrobial peptides (CAMP) produces by the host's immune system (defensins, cathelicidins) and by the competing microorganisms.</text>
</comment>
<evidence type="ECO:0000313" key="16">
    <source>
        <dbReference type="EMBL" id="MDK2562623.1"/>
    </source>
</evidence>
<feature type="transmembrane region" description="Helical" evidence="14">
    <location>
        <begin position="12"/>
        <end position="35"/>
    </location>
</feature>
<evidence type="ECO:0000256" key="6">
    <source>
        <dbReference type="ARBA" id="ARBA00022679"/>
    </source>
</evidence>
<dbReference type="Pfam" id="PF03706">
    <property type="entry name" value="LPG_synthase_TM"/>
    <property type="match status" value="1"/>
</dbReference>
<feature type="transmembrane region" description="Helical" evidence="14">
    <location>
        <begin position="487"/>
        <end position="507"/>
    </location>
</feature>
<evidence type="ECO:0000256" key="11">
    <source>
        <dbReference type="ARBA" id="ARBA00023251"/>
    </source>
</evidence>
<dbReference type="SUPFAM" id="SSF55729">
    <property type="entry name" value="Acyl-CoA N-acyltransferases (Nat)"/>
    <property type="match status" value="1"/>
</dbReference>
<feature type="transmembrane region" description="Helical" evidence="14">
    <location>
        <begin position="318"/>
        <end position="336"/>
    </location>
</feature>
<keyword evidence="5" id="KW-1003">Cell membrane</keyword>
<dbReference type="EMBL" id="JASKYM010000001">
    <property type="protein sequence ID" value="MDK2562623.1"/>
    <property type="molecule type" value="Genomic_DNA"/>
</dbReference>
<feature type="transmembrane region" description="Helical" evidence="14">
    <location>
        <begin position="365"/>
        <end position="382"/>
    </location>
</feature>
<evidence type="ECO:0000256" key="12">
    <source>
        <dbReference type="ARBA" id="ARBA00031899"/>
    </source>
</evidence>
<dbReference type="InterPro" id="IPR051211">
    <property type="entry name" value="PG_lysyltransferase"/>
</dbReference>
<feature type="transmembrane region" description="Helical" evidence="14">
    <location>
        <begin position="89"/>
        <end position="109"/>
    </location>
</feature>
<dbReference type="InterPro" id="IPR016181">
    <property type="entry name" value="Acyl_CoA_acyltransferase"/>
</dbReference>
<feature type="transmembrane region" description="Helical" evidence="14">
    <location>
        <begin position="129"/>
        <end position="148"/>
    </location>
</feature>
<feature type="transmembrane region" description="Helical" evidence="14">
    <location>
        <begin position="445"/>
        <end position="467"/>
    </location>
</feature>
<dbReference type="InterPro" id="IPR024320">
    <property type="entry name" value="LPG_synthase_C"/>
</dbReference>
<dbReference type="Proteomes" id="UP001301012">
    <property type="component" value="Unassembled WGS sequence"/>
</dbReference>
<evidence type="ECO:0000313" key="17">
    <source>
        <dbReference type="Proteomes" id="UP001301012"/>
    </source>
</evidence>
<protein>
    <recommendedName>
        <fullName evidence="4 14">Phosphatidylglycerol lysyltransferase</fullName>
        <ecNumber evidence="3 14">2.3.2.3</ecNumber>
    </recommendedName>
    <alternativeName>
        <fullName evidence="12 14">Lysylphosphatidylglycerol synthase</fullName>
    </alternativeName>
</protein>
<keyword evidence="6 14" id="KW-0808">Transferase</keyword>
<feature type="transmembrane region" description="Helical" evidence="14">
    <location>
        <begin position="47"/>
        <end position="68"/>
    </location>
</feature>
<gene>
    <name evidence="14 16" type="primary">mprF</name>
    <name evidence="16" type="ORF">QOZ84_03605</name>
</gene>
<feature type="transmembrane region" description="Helical" evidence="14">
    <location>
        <begin position="409"/>
        <end position="425"/>
    </location>
</feature>